<dbReference type="InterPro" id="IPR014002">
    <property type="entry name" value="Agenet_dom_plant"/>
</dbReference>
<feature type="compositionally biased region" description="Basic and acidic residues" evidence="4">
    <location>
        <begin position="573"/>
        <end position="587"/>
    </location>
</feature>
<dbReference type="CDD" id="cd20406">
    <property type="entry name" value="Tudor_Agenet_AtDUF_rpt2_4"/>
    <property type="match status" value="2"/>
</dbReference>
<dbReference type="STRING" id="4232.A0A251UFJ5"/>
<feature type="domain" description="Agenet" evidence="5">
    <location>
        <begin position="87"/>
        <end position="143"/>
    </location>
</feature>
<evidence type="ECO:0000259" key="5">
    <source>
        <dbReference type="SMART" id="SM00743"/>
    </source>
</evidence>
<dbReference type="PANTHER" id="PTHR31917:SF153">
    <property type="entry name" value="DUF724 DOMAIN-CONTAINING PROTEIN 3-RELATED"/>
    <property type="match status" value="1"/>
</dbReference>
<dbReference type="CDD" id="cd20405">
    <property type="entry name" value="Tudor_Agenet_AtDUF_rpt1_3"/>
    <property type="match status" value="1"/>
</dbReference>
<protein>
    <submittedName>
        <fullName evidence="6">Agenet-like domain-containing protein</fullName>
    </submittedName>
    <submittedName>
        <fullName evidence="7">Putative agenet-like domain, Agenet domain, plant type</fullName>
    </submittedName>
</protein>
<dbReference type="Gramene" id="mRNA:HanXRQr2_Chr06g0243641">
    <property type="protein sequence ID" value="mRNA:HanXRQr2_Chr06g0243641"/>
    <property type="gene ID" value="HanXRQr2_Chr06g0243641"/>
</dbReference>
<proteinExistence type="predicted"/>
<keyword evidence="3" id="KW-0175">Coiled coil</keyword>
<dbReference type="OMA" id="ARMHTHA"/>
<dbReference type="EMBL" id="CM007895">
    <property type="protein sequence ID" value="OTG22127.1"/>
    <property type="molecule type" value="Genomic_DNA"/>
</dbReference>
<keyword evidence="1" id="KW-0813">Transport</keyword>
<feature type="compositionally biased region" description="Polar residues" evidence="4">
    <location>
        <begin position="403"/>
        <end position="412"/>
    </location>
</feature>
<reference evidence="6" key="3">
    <citation type="submission" date="2020-06" db="EMBL/GenBank/DDBJ databases">
        <title>Helianthus annuus Genome sequencing and assembly Release 2.</title>
        <authorList>
            <person name="Gouzy J."/>
            <person name="Langlade N."/>
            <person name="Munos S."/>
        </authorList>
    </citation>
    <scope>NUCLEOTIDE SEQUENCE</scope>
    <source>
        <tissue evidence="6">Leaves</tissue>
    </source>
</reference>
<dbReference type="InParanoid" id="A0A251UFJ5"/>
<evidence type="ECO:0000256" key="3">
    <source>
        <dbReference type="SAM" id="Coils"/>
    </source>
</evidence>
<dbReference type="PANTHER" id="PTHR31917">
    <property type="entry name" value="AGENET DOMAIN-CONTAINING PROTEIN-RELATED"/>
    <property type="match status" value="1"/>
</dbReference>
<keyword evidence="2" id="KW-0341">Growth regulation</keyword>
<evidence type="ECO:0000313" key="8">
    <source>
        <dbReference type="Proteomes" id="UP000215914"/>
    </source>
</evidence>
<gene>
    <name evidence="7" type="ORF">HannXRQ_Chr06g0168081</name>
    <name evidence="6" type="ORF">HanXRQr2_Chr06g0243641</name>
</gene>
<feature type="coiled-coil region" evidence="3">
    <location>
        <begin position="825"/>
        <end position="873"/>
    </location>
</feature>
<feature type="compositionally biased region" description="Low complexity" evidence="4">
    <location>
        <begin position="523"/>
        <end position="536"/>
    </location>
</feature>
<feature type="compositionally biased region" description="Basic and acidic residues" evidence="4">
    <location>
        <begin position="413"/>
        <end position="431"/>
    </location>
</feature>
<evidence type="ECO:0000256" key="1">
    <source>
        <dbReference type="ARBA" id="ARBA00022448"/>
    </source>
</evidence>
<sequence>MADTTTTTTSLSFLTKGSHVEINSDEDSINGTWYSATVLNPPPTTRNQLVYVEYHNLSETNSTTRLREYANISYVRPSPVPDTNNPPNFQLNDVVDAFYRDGWWTGVITTVIDAGNFVVTFQNPPDQAQFRCSELRIHRKWVGGRWFQPQKQGTEGVMFTVGKKVEVSFERESLRDCWVPATILKNSDNNTFLVEYQQRGTGDEAILHKVTVDYLHIRPSPPHLRAKNFALSEKVDAYYDFGWWSGVITKELPDNRYNVFFKHTKKEREFIYSRVRPHMEWKGGQWFNTSQGDTDVKATPSLIDEQIKQKTPSIDKESTLATSTMKRTKQKVLDINGKGSPSSKKLKDEIADDDPSKKTNGPSMGQSEGFDSEETGMTDQANGKKGRRKLTTDSSRKRGRLSNELTSLQTSDKGSEVDSIKTRTKDTVEKEDITEDSPTPVVIGLQCNGMTVSQGKILQKLSIEKTPNVNGSDTQQQPTVPFSPLTMSEKKGSEGDTASVAPKRKRGRPPKLRALSPNTSVTSDNPNSSAVPSAPSGQKKEVGLTTSLASKSLKENHGPVKEQPVIQNAQLSEEDKLPNENTGKDLDVQPVLETKKHSAKKGKRGKRKTISVNTESSAQDSRDSSKEKTDGRLEKDSAMRNPDASVGKSLDSVSDDHRPLSRWVKEKDAPITIHAPDGTVEQSSNVSEKLAICVVGSEDLPFVRNPSLWQTIESMDAFRMLPQKPHFRPLLEGVKESAREGLAIGSMVTFTTVVGQTCGMRFDDPRSTIEDCLETLVELEDNGFDVRVLRGRLTRLLLIKDKQDELMERSEGVAEKLEEHTVQRKIQCDDELNSIDRQIRELQERRKQVVLKKERWNSEISVMEAMAEEIEHEMRRVGAEFDALAATPL</sequence>
<dbReference type="Proteomes" id="UP000215914">
    <property type="component" value="Chromosome 6"/>
</dbReference>
<evidence type="ECO:0000313" key="7">
    <source>
        <dbReference type="EMBL" id="OTG22127.1"/>
    </source>
</evidence>
<evidence type="ECO:0000313" key="6">
    <source>
        <dbReference type="EMBL" id="KAF5801050.1"/>
    </source>
</evidence>
<feature type="region of interest" description="Disordered" evidence="4">
    <location>
        <begin position="304"/>
        <end position="442"/>
    </location>
</feature>
<feature type="compositionally biased region" description="Polar residues" evidence="4">
    <location>
        <begin position="610"/>
        <end position="619"/>
    </location>
</feature>
<name>A0A251UFJ5_HELAN</name>
<reference evidence="6 8" key="1">
    <citation type="journal article" date="2017" name="Nature">
        <title>The sunflower genome provides insights into oil metabolism, flowering and Asterid evolution.</title>
        <authorList>
            <person name="Badouin H."/>
            <person name="Gouzy J."/>
            <person name="Grassa C.J."/>
            <person name="Murat F."/>
            <person name="Staton S.E."/>
            <person name="Cottret L."/>
            <person name="Lelandais-Briere C."/>
            <person name="Owens G.L."/>
            <person name="Carrere S."/>
            <person name="Mayjonade B."/>
            <person name="Legrand L."/>
            <person name="Gill N."/>
            <person name="Kane N.C."/>
            <person name="Bowers J.E."/>
            <person name="Hubner S."/>
            <person name="Bellec A."/>
            <person name="Berard A."/>
            <person name="Berges H."/>
            <person name="Blanchet N."/>
            <person name="Boniface M.C."/>
            <person name="Brunel D."/>
            <person name="Catrice O."/>
            <person name="Chaidir N."/>
            <person name="Claudel C."/>
            <person name="Donnadieu C."/>
            <person name="Faraut T."/>
            <person name="Fievet G."/>
            <person name="Helmstetter N."/>
            <person name="King M."/>
            <person name="Knapp S.J."/>
            <person name="Lai Z."/>
            <person name="Le Paslier M.C."/>
            <person name="Lippi Y."/>
            <person name="Lorenzon L."/>
            <person name="Mandel J.R."/>
            <person name="Marage G."/>
            <person name="Marchand G."/>
            <person name="Marquand E."/>
            <person name="Bret-Mestries E."/>
            <person name="Morien E."/>
            <person name="Nambeesan S."/>
            <person name="Nguyen T."/>
            <person name="Pegot-Espagnet P."/>
            <person name="Pouilly N."/>
            <person name="Raftis F."/>
            <person name="Sallet E."/>
            <person name="Schiex T."/>
            <person name="Thomas J."/>
            <person name="Vandecasteele C."/>
            <person name="Vares D."/>
            <person name="Vear F."/>
            <person name="Vautrin S."/>
            <person name="Crespi M."/>
            <person name="Mangin B."/>
            <person name="Burke J.M."/>
            <person name="Salse J."/>
            <person name="Munos S."/>
            <person name="Vincourt P."/>
            <person name="Rieseberg L.H."/>
            <person name="Langlade N.B."/>
        </authorList>
    </citation>
    <scope>NUCLEOTIDE SEQUENCE [LARGE SCALE GENOMIC DNA]</scope>
    <source>
        <strain evidence="8">cv. SF193</strain>
        <tissue evidence="6">Leaves</tissue>
    </source>
</reference>
<reference evidence="7" key="2">
    <citation type="submission" date="2017-02" db="EMBL/GenBank/DDBJ databases">
        <title>Sunflower complete genome.</title>
        <authorList>
            <person name="Langlade N."/>
            <person name="Munos S."/>
        </authorList>
    </citation>
    <scope>NUCLEOTIDE SEQUENCE [LARGE SCALE GENOMIC DNA]</scope>
    <source>
        <tissue evidence="7">Leaves</tissue>
    </source>
</reference>
<evidence type="ECO:0000256" key="2">
    <source>
        <dbReference type="ARBA" id="ARBA00022604"/>
    </source>
</evidence>
<feature type="domain" description="Agenet" evidence="5">
    <location>
        <begin position="12"/>
        <end position="83"/>
    </location>
</feature>
<feature type="compositionally biased region" description="Basic residues" evidence="4">
    <location>
        <begin position="502"/>
        <end position="511"/>
    </location>
</feature>
<dbReference type="Pfam" id="PF05641">
    <property type="entry name" value="Agenet"/>
    <property type="match status" value="2"/>
</dbReference>
<feature type="compositionally biased region" description="Basic and acidic residues" evidence="4">
    <location>
        <begin position="345"/>
        <end position="357"/>
    </location>
</feature>
<organism evidence="7 8">
    <name type="scientific">Helianthus annuus</name>
    <name type="common">Common sunflower</name>
    <dbReference type="NCBI Taxonomy" id="4232"/>
    <lineage>
        <taxon>Eukaryota</taxon>
        <taxon>Viridiplantae</taxon>
        <taxon>Streptophyta</taxon>
        <taxon>Embryophyta</taxon>
        <taxon>Tracheophyta</taxon>
        <taxon>Spermatophyta</taxon>
        <taxon>Magnoliopsida</taxon>
        <taxon>eudicotyledons</taxon>
        <taxon>Gunneridae</taxon>
        <taxon>Pentapetalae</taxon>
        <taxon>asterids</taxon>
        <taxon>campanulids</taxon>
        <taxon>Asterales</taxon>
        <taxon>Asteraceae</taxon>
        <taxon>Asteroideae</taxon>
        <taxon>Heliantheae alliance</taxon>
        <taxon>Heliantheae</taxon>
        <taxon>Helianthus</taxon>
    </lineage>
</organism>
<accession>A0A251UFJ5</accession>
<feature type="domain" description="Agenet" evidence="5">
    <location>
        <begin position="227"/>
        <end position="283"/>
    </location>
</feature>
<feature type="compositionally biased region" description="Basic and acidic residues" evidence="4">
    <location>
        <begin position="305"/>
        <end position="318"/>
    </location>
</feature>
<feature type="compositionally biased region" description="Basic residues" evidence="4">
    <location>
        <begin position="597"/>
        <end position="609"/>
    </location>
</feature>
<keyword evidence="8" id="KW-1185">Reference proteome</keyword>
<dbReference type="SMART" id="SM00743">
    <property type="entry name" value="Agenet"/>
    <property type="match status" value="4"/>
</dbReference>
<feature type="compositionally biased region" description="Polar residues" evidence="4">
    <location>
        <begin position="465"/>
        <end position="480"/>
    </location>
</feature>
<dbReference type="InterPro" id="IPR007930">
    <property type="entry name" value="DUF724"/>
</dbReference>
<feature type="region of interest" description="Disordered" evidence="4">
    <location>
        <begin position="464"/>
        <end position="657"/>
    </location>
</feature>
<feature type="compositionally biased region" description="Basic and acidic residues" evidence="4">
    <location>
        <begin position="620"/>
        <end position="638"/>
    </location>
</feature>
<dbReference type="FunCoup" id="A0A251UFJ5">
    <property type="interactions" value="2246"/>
</dbReference>
<dbReference type="InterPro" id="IPR008395">
    <property type="entry name" value="Agenet-like_dom"/>
</dbReference>
<feature type="domain" description="Agenet" evidence="5">
    <location>
        <begin position="157"/>
        <end position="225"/>
    </location>
</feature>
<dbReference type="Pfam" id="PF05266">
    <property type="entry name" value="DUF724"/>
    <property type="match status" value="1"/>
</dbReference>
<dbReference type="AlphaFoldDB" id="A0A251UFJ5"/>
<dbReference type="EMBL" id="MNCJ02000321">
    <property type="protein sequence ID" value="KAF5801050.1"/>
    <property type="molecule type" value="Genomic_DNA"/>
</dbReference>
<evidence type="ECO:0000256" key="4">
    <source>
        <dbReference type="SAM" id="MobiDB-lite"/>
    </source>
</evidence>